<sequence>MDETKSGARRSVGLKERVAYGGHAYQVTQICSYRVVLRPESAAERAKAAAEPVGKQRCFTTNPEAREAARSRAAKYRDDWTLVDKSVVHRLPIEQGVVLRSIDSDAETAFITVQCGGVSVAEWEHAAVGDTLEIGGVEYDVAEVGDGSVRLEPKGV</sequence>
<dbReference type="RefSeq" id="WP_165243044.1">
    <property type="nucleotide sequence ID" value="NZ_JAAKZV010000230.1"/>
</dbReference>
<gene>
    <name evidence="1" type="ORF">G5C51_33410</name>
</gene>
<dbReference type="AlphaFoldDB" id="A0A6G4UBR9"/>
<accession>A0A6G4UBR9</accession>
<keyword evidence="2" id="KW-1185">Reference proteome</keyword>
<proteinExistence type="predicted"/>
<protein>
    <submittedName>
        <fullName evidence="1">Uncharacterized protein</fullName>
    </submittedName>
</protein>
<dbReference type="Proteomes" id="UP000481583">
    <property type="component" value="Unassembled WGS sequence"/>
</dbReference>
<dbReference type="EMBL" id="JAAKZV010000230">
    <property type="protein sequence ID" value="NGN68777.1"/>
    <property type="molecule type" value="Genomic_DNA"/>
</dbReference>
<evidence type="ECO:0000313" key="1">
    <source>
        <dbReference type="EMBL" id="NGN68777.1"/>
    </source>
</evidence>
<reference evidence="1 2" key="1">
    <citation type="submission" date="2020-02" db="EMBL/GenBank/DDBJ databases">
        <title>Whole-genome analyses of novel actinobacteria.</title>
        <authorList>
            <person name="Sahin N."/>
        </authorList>
    </citation>
    <scope>NUCLEOTIDE SEQUENCE [LARGE SCALE GENOMIC DNA]</scope>
    <source>
        <strain evidence="1 2">A7024</strain>
    </source>
</reference>
<comment type="caution">
    <text evidence="1">The sequence shown here is derived from an EMBL/GenBank/DDBJ whole genome shotgun (WGS) entry which is preliminary data.</text>
</comment>
<evidence type="ECO:0000313" key="2">
    <source>
        <dbReference type="Proteomes" id="UP000481583"/>
    </source>
</evidence>
<organism evidence="1 2">
    <name type="scientific">Streptomyces coryli</name>
    <dbReference type="NCBI Taxonomy" id="1128680"/>
    <lineage>
        <taxon>Bacteria</taxon>
        <taxon>Bacillati</taxon>
        <taxon>Actinomycetota</taxon>
        <taxon>Actinomycetes</taxon>
        <taxon>Kitasatosporales</taxon>
        <taxon>Streptomycetaceae</taxon>
        <taxon>Streptomyces</taxon>
    </lineage>
</organism>
<name>A0A6G4UBR9_9ACTN</name>